<organism evidence="1 2">
    <name type="scientific">Persea americana</name>
    <name type="common">Avocado</name>
    <dbReference type="NCBI Taxonomy" id="3435"/>
    <lineage>
        <taxon>Eukaryota</taxon>
        <taxon>Viridiplantae</taxon>
        <taxon>Streptophyta</taxon>
        <taxon>Embryophyta</taxon>
        <taxon>Tracheophyta</taxon>
        <taxon>Spermatophyta</taxon>
        <taxon>Magnoliopsida</taxon>
        <taxon>Magnoliidae</taxon>
        <taxon>Laurales</taxon>
        <taxon>Lauraceae</taxon>
        <taxon>Persea</taxon>
    </lineage>
</organism>
<accession>A0ACC2KUD1</accession>
<sequence>MWSSGEETHQNNSSSSNRVYSSSSKSSSSTSSCPSPFSSSPHLSNSRTKTMEEVWKDISLTNLQDKPTREEGPRSSSFRNVILQDFLARPFKETPTNIVPDIGLFGPSPPPPTVLSLNSGPDFHYLDPMGFNQNQRSSQIRPFSHHCFNNSSSSNISSSIFDGSTPATLFDAFRSGSGHKRVSDSDNNSNDRRFKRMIKNRESAARSRARKQAYTNELELEVAHLMEENAKLRKQQQQLCAAASSTQFPAKHRLCRTSTAPF</sequence>
<proteinExistence type="predicted"/>
<gene>
    <name evidence="1" type="ORF">MRB53_033296</name>
</gene>
<name>A0ACC2KUD1_PERAE</name>
<dbReference type="Proteomes" id="UP001234297">
    <property type="component" value="Chromosome 11"/>
</dbReference>
<dbReference type="EMBL" id="CM056819">
    <property type="protein sequence ID" value="KAJ8624766.1"/>
    <property type="molecule type" value="Genomic_DNA"/>
</dbReference>
<keyword evidence="2" id="KW-1185">Reference proteome</keyword>
<comment type="caution">
    <text evidence="1">The sequence shown here is derived from an EMBL/GenBank/DDBJ whole genome shotgun (WGS) entry which is preliminary data.</text>
</comment>
<evidence type="ECO:0000313" key="2">
    <source>
        <dbReference type="Proteomes" id="UP001234297"/>
    </source>
</evidence>
<reference evidence="1 2" key="1">
    <citation type="journal article" date="2022" name="Hortic Res">
        <title>A haplotype resolved chromosomal level avocado genome allows analysis of novel avocado genes.</title>
        <authorList>
            <person name="Nath O."/>
            <person name="Fletcher S.J."/>
            <person name="Hayward A."/>
            <person name="Shaw L.M."/>
            <person name="Masouleh A.K."/>
            <person name="Furtado A."/>
            <person name="Henry R.J."/>
            <person name="Mitter N."/>
        </authorList>
    </citation>
    <scope>NUCLEOTIDE SEQUENCE [LARGE SCALE GENOMIC DNA]</scope>
    <source>
        <strain evidence="2">cv. Hass</strain>
    </source>
</reference>
<evidence type="ECO:0000313" key="1">
    <source>
        <dbReference type="EMBL" id="KAJ8624766.1"/>
    </source>
</evidence>
<protein>
    <submittedName>
        <fullName evidence="1">Uncharacterized protein</fullName>
    </submittedName>
</protein>